<evidence type="ECO:0000256" key="3">
    <source>
        <dbReference type="ARBA" id="ARBA00022679"/>
    </source>
</evidence>
<dbReference type="EC" id="2.7.13.3" evidence="2"/>
<accession>A0A849VFJ5</accession>
<dbReference type="PANTHER" id="PTHR43711">
    <property type="entry name" value="TWO-COMPONENT HISTIDINE KINASE"/>
    <property type="match status" value="1"/>
</dbReference>
<dbReference type="RefSeq" id="WP_171626343.1">
    <property type="nucleotide sequence ID" value="NZ_JABBPG010000004.1"/>
</dbReference>
<evidence type="ECO:0000313" key="7">
    <source>
        <dbReference type="EMBL" id="NOU51283.1"/>
    </source>
</evidence>
<evidence type="ECO:0000256" key="2">
    <source>
        <dbReference type="ARBA" id="ARBA00012438"/>
    </source>
</evidence>
<dbReference type="PRINTS" id="PR00344">
    <property type="entry name" value="BCTRLSENSOR"/>
</dbReference>
<dbReference type="SMART" id="SM00387">
    <property type="entry name" value="HATPase_c"/>
    <property type="match status" value="1"/>
</dbReference>
<dbReference type="GO" id="GO:0000160">
    <property type="term" value="P:phosphorelay signal transduction system"/>
    <property type="evidence" value="ECO:0007669"/>
    <property type="project" value="UniProtKB-KW"/>
</dbReference>
<dbReference type="SUPFAM" id="SSF55874">
    <property type="entry name" value="ATPase domain of HSP90 chaperone/DNA topoisomerase II/histidine kinase"/>
    <property type="match status" value="2"/>
</dbReference>
<dbReference type="InterPro" id="IPR036890">
    <property type="entry name" value="HATPase_C_sf"/>
</dbReference>
<dbReference type="EMBL" id="JABBPG010000004">
    <property type="protein sequence ID" value="NOU51283.1"/>
    <property type="molecule type" value="Genomic_DNA"/>
</dbReference>
<gene>
    <name evidence="7" type="ORF">HG263_12170</name>
</gene>
<keyword evidence="8" id="KW-1185">Reference proteome</keyword>
<reference evidence="7 8" key="1">
    <citation type="submission" date="2020-04" db="EMBL/GenBank/DDBJ databases">
        <title>Pseudoalteromonas caenipelagi sp. nov., isolated from a tidal flat.</title>
        <authorList>
            <person name="Park S."/>
            <person name="Yoon J.-H."/>
        </authorList>
    </citation>
    <scope>NUCLEOTIDE SEQUENCE [LARGE SCALE GENOMIC DNA]</scope>
    <source>
        <strain evidence="7 8">JBTF-M23</strain>
    </source>
</reference>
<dbReference type="InterPro" id="IPR003594">
    <property type="entry name" value="HATPase_dom"/>
</dbReference>
<evidence type="ECO:0000256" key="4">
    <source>
        <dbReference type="ARBA" id="ARBA00022777"/>
    </source>
</evidence>
<feature type="domain" description="Histidine kinase" evidence="6">
    <location>
        <begin position="571"/>
        <end position="801"/>
    </location>
</feature>
<dbReference type="InterPro" id="IPR004358">
    <property type="entry name" value="Sig_transdc_His_kin-like_C"/>
</dbReference>
<organism evidence="7 8">
    <name type="scientific">Pseudoalteromonas caenipelagi</name>
    <dbReference type="NCBI Taxonomy" id="2726988"/>
    <lineage>
        <taxon>Bacteria</taxon>
        <taxon>Pseudomonadati</taxon>
        <taxon>Pseudomonadota</taxon>
        <taxon>Gammaproteobacteria</taxon>
        <taxon>Alteromonadales</taxon>
        <taxon>Pseudoalteromonadaceae</taxon>
        <taxon>Pseudoalteromonas</taxon>
    </lineage>
</organism>
<dbReference type="GO" id="GO:0004673">
    <property type="term" value="F:protein histidine kinase activity"/>
    <property type="evidence" value="ECO:0007669"/>
    <property type="project" value="UniProtKB-EC"/>
</dbReference>
<comment type="catalytic activity">
    <reaction evidence="1">
        <text>ATP + protein L-histidine = ADP + protein N-phospho-L-histidine.</text>
        <dbReference type="EC" id="2.7.13.3"/>
    </reaction>
</comment>
<name>A0A849VFJ5_9GAMM</name>
<dbReference type="InterPro" id="IPR005467">
    <property type="entry name" value="His_kinase_dom"/>
</dbReference>
<dbReference type="Pfam" id="PF13589">
    <property type="entry name" value="HATPase_c_3"/>
    <property type="match status" value="1"/>
</dbReference>
<evidence type="ECO:0000256" key="5">
    <source>
        <dbReference type="ARBA" id="ARBA00023012"/>
    </source>
</evidence>
<evidence type="ECO:0000259" key="6">
    <source>
        <dbReference type="PROSITE" id="PS50109"/>
    </source>
</evidence>
<dbReference type="PROSITE" id="PS50109">
    <property type="entry name" value="HIS_KIN"/>
    <property type="match status" value="1"/>
</dbReference>
<proteinExistence type="predicted"/>
<dbReference type="Proteomes" id="UP000586305">
    <property type="component" value="Unassembled WGS sequence"/>
</dbReference>
<dbReference type="Pfam" id="PF02518">
    <property type="entry name" value="HATPase_c"/>
    <property type="match status" value="1"/>
</dbReference>
<keyword evidence="5" id="KW-0902">Two-component regulatory system</keyword>
<dbReference type="PANTHER" id="PTHR43711:SF31">
    <property type="entry name" value="HISTIDINE KINASE"/>
    <property type="match status" value="1"/>
</dbReference>
<dbReference type="Gene3D" id="3.30.565.10">
    <property type="entry name" value="Histidine kinase-like ATPase, C-terminal domain"/>
    <property type="match status" value="2"/>
</dbReference>
<dbReference type="InterPro" id="IPR050736">
    <property type="entry name" value="Sensor_HK_Regulatory"/>
</dbReference>
<keyword evidence="3" id="KW-0808">Transferase</keyword>
<comment type="caution">
    <text evidence="7">The sequence shown here is derived from an EMBL/GenBank/DDBJ whole genome shotgun (WGS) entry which is preliminary data.</text>
</comment>
<dbReference type="AlphaFoldDB" id="A0A849VFJ5"/>
<sequence>MEKNNYKEDSLKFDVDAQLIRELGERLVSRNHIGISELIKNSYDADSPDVEVKLQNVTSTALSNSKLTIVDSGTGMNFTTVEKHWMTIGTGNKRLNPVSQIYGRPVTGNKGIGRFACQRLAKKLELITCAKTEQGYDHTTVHFEWDDFEPGKSLSQVKCKYEYFSSSTGKPGTTLKLKELREKITTRDFNMLLKSITFISVAQQTKRAGYEEDPGFNATIVAPEFENTPGTERFLASDKILSAGWGTLRGTIKHDGTIYLALDSKDTETQNYTVRDSRYHALSGIDFTVHIIPLKGKVGIDNRREPSLLTNETLKSIRDEYSGIKLYFNNFRVYPYGEVSEGDDWLGIAKDISTRRGGSEHAELSELALKMGLPTASRAMLNHPGTRSLIGSILIHGEATDSFVVKMDREGLVETENFINLKKVIRLSLDWATINYEAWLISARNKRHQTVVKRFEQSFGQSFEDDKSRFIKAIETLESNKNLEETPVVSPQPASLLKTDDQYNLDSGNRDLTVENHFNIGTRPNVQREQVGSAKELAVSQYEAIEAENELLRAVSATAPLLFVFAHEVKGIAHSLLSQSTELKSIAEKIDDPKIQQQLLDMANNASHYKKAFDDLFELFDVFSDSASNTKKKISFSNLFARVNKGFRFFIEQFGISLTFSDVSPRWMIPRLNQAEAYSVLINLLSNGIKSLIASEEKTRKLHVELSLDESQYTLTVKDNGIGLSEEHWEKVFEARTFDPEGKLYSSISSVLCDEQLSNLGKGAGLGLNIVRNILRKHKGSVAFSKPTDSWNAEVKVEIGK</sequence>
<evidence type="ECO:0000256" key="1">
    <source>
        <dbReference type="ARBA" id="ARBA00000085"/>
    </source>
</evidence>
<protein>
    <recommendedName>
        <fullName evidence="2">histidine kinase</fullName>
        <ecNumber evidence="2">2.7.13.3</ecNumber>
    </recommendedName>
</protein>
<keyword evidence="4 7" id="KW-0418">Kinase</keyword>
<evidence type="ECO:0000313" key="8">
    <source>
        <dbReference type="Proteomes" id="UP000586305"/>
    </source>
</evidence>